<organism evidence="1 2">
    <name type="scientific">Blastopirellula sediminis</name>
    <dbReference type="NCBI Taxonomy" id="2894196"/>
    <lineage>
        <taxon>Bacteria</taxon>
        <taxon>Pseudomonadati</taxon>
        <taxon>Planctomycetota</taxon>
        <taxon>Planctomycetia</taxon>
        <taxon>Pirellulales</taxon>
        <taxon>Pirellulaceae</taxon>
        <taxon>Blastopirellula</taxon>
    </lineage>
</organism>
<protein>
    <submittedName>
        <fullName evidence="1">Uncharacterized protein</fullName>
    </submittedName>
</protein>
<dbReference type="Proteomes" id="UP001139103">
    <property type="component" value="Unassembled WGS sequence"/>
</dbReference>
<evidence type="ECO:0000313" key="1">
    <source>
        <dbReference type="EMBL" id="MCC9630936.1"/>
    </source>
</evidence>
<comment type="caution">
    <text evidence="1">The sequence shown here is derived from an EMBL/GenBank/DDBJ whole genome shotgun (WGS) entry which is preliminary data.</text>
</comment>
<keyword evidence="2" id="KW-1185">Reference proteome</keyword>
<dbReference type="EMBL" id="JAJKFT010000010">
    <property type="protein sequence ID" value="MCC9630936.1"/>
    <property type="molecule type" value="Genomic_DNA"/>
</dbReference>
<dbReference type="AlphaFoldDB" id="A0A9X1MQ99"/>
<sequence>MTNHDDEIAKAAARCVEMSEQRGGGVLDYSEASLAIVEEILQEVVPFWGGMSFQEREMVGRDLGCYLLEVARREFGGEYQWSEENDQPVLVVERTDCRVALMTLNKVCDRAAGDEADNIPFFFDGFASRVREAKPGTNALYV</sequence>
<evidence type="ECO:0000313" key="2">
    <source>
        <dbReference type="Proteomes" id="UP001139103"/>
    </source>
</evidence>
<accession>A0A9X1MQ99</accession>
<proteinExistence type="predicted"/>
<gene>
    <name evidence="1" type="ORF">LOC68_21305</name>
</gene>
<reference evidence="1" key="1">
    <citation type="submission" date="2021-11" db="EMBL/GenBank/DDBJ databases">
        <title>Genome sequence.</title>
        <authorList>
            <person name="Sun Q."/>
        </authorList>
    </citation>
    <scope>NUCLEOTIDE SEQUENCE</scope>
    <source>
        <strain evidence="1">JC732</strain>
    </source>
</reference>
<name>A0A9X1MQ99_9BACT</name>
<dbReference type="RefSeq" id="WP_230222486.1">
    <property type="nucleotide sequence ID" value="NZ_JAJKFT010000010.1"/>
</dbReference>